<reference evidence="3" key="2">
    <citation type="journal article" date="2021" name="PeerJ">
        <title>Extensive microbial diversity within the chicken gut microbiome revealed by metagenomics and culture.</title>
        <authorList>
            <person name="Gilroy R."/>
            <person name="Ravi A."/>
            <person name="Getino M."/>
            <person name="Pursley I."/>
            <person name="Horton D.L."/>
            <person name="Alikhan N.F."/>
            <person name="Baker D."/>
            <person name="Gharbi K."/>
            <person name="Hall N."/>
            <person name="Watson M."/>
            <person name="Adriaenssens E.M."/>
            <person name="Foster-Nyarko E."/>
            <person name="Jarju S."/>
            <person name="Secka A."/>
            <person name="Antonio M."/>
            <person name="Oren A."/>
            <person name="Chaudhuri R.R."/>
            <person name="La Ragione R."/>
            <person name="Hildebrand F."/>
            <person name="Pallen M.J."/>
        </authorList>
    </citation>
    <scope>NUCLEOTIDE SEQUENCE</scope>
    <source>
        <strain evidence="3">D3-1215</strain>
    </source>
</reference>
<evidence type="ECO:0000256" key="1">
    <source>
        <dbReference type="SAM" id="SignalP"/>
    </source>
</evidence>
<dbReference type="InterPro" id="IPR013783">
    <property type="entry name" value="Ig-like_fold"/>
</dbReference>
<keyword evidence="1" id="KW-0732">Signal</keyword>
<reference evidence="3" key="1">
    <citation type="submission" date="2020-10" db="EMBL/GenBank/DDBJ databases">
        <authorList>
            <person name="Gilroy R."/>
        </authorList>
    </citation>
    <scope>NUCLEOTIDE SEQUENCE</scope>
    <source>
        <strain evidence="3">D3-1215</strain>
    </source>
</reference>
<evidence type="ECO:0000313" key="3">
    <source>
        <dbReference type="EMBL" id="MBO8447381.1"/>
    </source>
</evidence>
<accession>A0A9D9EFY5</accession>
<sequence length="978" mass="103114">MKKTLQIRHGIIALLCMMLAIPTALAQKAGNTDCWGTSNEAQQGSFSTGYYYEFSTEGTNVTLTAKLLDADKTGINAYAWTMNPNFAEVGMTAVPGETNTFSATFSNYTQPTFTAAVKFSFAGGMAVTKYITYTVGTVCDEVTDPMIEASVNSLTVNPTGTFTVSGYNLTEAIAISSDNPEFSVNPESIAADAGANQNVTVTYTGNSYEAQSAAITLSSEGADPVIINVTGTKPKPAISATTELAIDPAGEFNVTASNLLDDITITSSSENISVEPATIAKDNNGLTGWYGVPVTVTFSGVPGATEEGTITLSSQDADDVVINVHASVPDLEIVPSTYAVNASPTAIFTVTGVSLSEQITLESSSENIVVNPATLEANSVNAQVTVTYNGEDGTKETGTITLKSAGAEDVTITVNAIKFGEELPIDDFEGDESTIGMWHTESDETTQTEIIDNPYSEGINTSAKVLKGGRSAGSAQWAGPILKPITFGNDRSEMGGTYIPANTFQYMHMMVYRETDGGELKVKFNDAAGGDIAPTSESLPLATGKWQDLVFAVPAEVDIQMIFVEAGWGNITEDLVIYIDNIEFNNDPTPIRIEDTEAPTNFTASLVEENIGSISLKMSAEDNEGLLVYTVEYGEGQTKQFSGNSGEEVVGVINGLNPSTDYTFKVSATDVQGNAAANNPIVIVARTADDTSTECEGMILANAYDPSSAYKPEFEYSLTSLQEGDGFRVQLTVTFLEPVPAGLVVQFGTGVAGVVAGTLVEGTTYRASWINGATPFEMGATAQWYAYFAYPGGLAQLAAKTYTVGNCMDPIPTITVSTEEAVCDPGTMTASFTVSSENLTKDINISIDDENNFAVLTPESGTIPMNEAEQPVEIMYIGIDEQASATVTLSSEGAANKQVVIVYDATATSVDETASTASVWAADGGIYVTSSNNAEVAIYDFAGNMVQQASVDGKAFFNVDKGLYIVSIDGNSLKVSAK</sequence>
<dbReference type="Proteomes" id="UP000823637">
    <property type="component" value="Unassembled WGS sequence"/>
</dbReference>
<organism evidence="3 4">
    <name type="scientific">Candidatus Enterocola intestinipullorum</name>
    <dbReference type="NCBI Taxonomy" id="2840783"/>
    <lineage>
        <taxon>Bacteria</taxon>
        <taxon>Pseudomonadati</taxon>
        <taxon>Bacteroidota</taxon>
        <taxon>Bacteroidia</taxon>
        <taxon>Bacteroidales</taxon>
        <taxon>Candidatus Enterocola</taxon>
    </lineage>
</organism>
<feature type="domain" description="Fibronectin type-III" evidence="2">
    <location>
        <begin position="598"/>
        <end position="690"/>
    </location>
</feature>
<dbReference type="CDD" id="cd00063">
    <property type="entry name" value="FN3"/>
    <property type="match status" value="1"/>
</dbReference>
<evidence type="ECO:0000313" key="4">
    <source>
        <dbReference type="Proteomes" id="UP000823637"/>
    </source>
</evidence>
<comment type="caution">
    <text evidence="3">The sequence shown here is derived from an EMBL/GenBank/DDBJ whole genome shotgun (WGS) entry which is preliminary data.</text>
</comment>
<feature type="signal peptide" evidence="1">
    <location>
        <begin position="1"/>
        <end position="26"/>
    </location>
</feature>
<dbReference type="InterPro" id="IPR036116">
    <property type="entry name" value="FN3_sf"/>
</dbReference>
<dbReference type="EMBL" id="JADIMR010000097">
    <property type="protein sequence ID" value="MBO8447381.1"/>
    <property type="molecule type" value="Genomic_DNA"/>
</dbReference>
<dbReference type="Gene3D" id="2.60.40.10">
    <property type="entry name" value="Immunoglobulins"/>
    <property type="match status" value="2"/>
</dbReference>
<dbReference type="InterPro" id="IPR003961">
    <property type="entry name" value="FN3_dom"/>
</dbReference>
<evidence type="ECO:0000259" key="2">
    <source>
        <dbReference type="PROSITE" id="PS50853"/>
    </source>
</evidence>
<name>A0A9D9EFY5_9BACT</name>
<feature type="chain" id="PRO_5039617480" description="Fibronectin type-III domain-containing protein" evidence="1">
    <location>
        <begin position="27"/>
        <end position="978"/>
    </location>
</feature>
<dbReference type="PROSITE" id="PS50853">
    <property type="entry name" value="FN3"/>
    <property type="match status" value="1"/>
</dbReference>
<proteinExistence type="predicted"/>
<protein>
    <recommendedName>
        <fullName evidence="2">Fibronectin type-III domain-containing protein</fullName>
    </recommendedName>
</protein>
<dbReference type="AlphaFoldDB" id="A0A9D9EFY5"/>
<dbReference type="SUPFAM" id="SSF49265">
    <property type="entry name" value="Fibronectin type III"/>
    <property type="match status" value="1"/>
</dbReference>
<gene>
    <name evidence="3" type="ORF">IAC32_06520</name>
</gene>